<dbReference type="InterPro" id="IPR001251">
    <property type="entry name" value="CRAL-TRIO_dom"/>
</dbReference>
<feature type="domain" description="PRELI/MSF1" evidence="2">
    <location>
        <begin position="1"/>
        <end position="170"/>
    </location>
</feature>
<dbReference type="InterPro" id="IPR006797">
    <property type="entry name" value="PRELI/MSF1_dom"/>
</dbReference>
<dbReference type="Pfam" id="PF13716">
    <property type="entry name" value="CRAL_TRIO_2"/>
    <property type="match status" value="1"/>
</dbReference>
<feature type="non-terminal residue" evidence="3">
    <location>
        <position position="357"/>
    </location>
</feature>
<comment type="caution">
    <text evidence="3">The sequence shown here is derived from an EMBL/GenBank/DDBJ whole genome shotgun (WGS) entry which is preliminary data.</text>
</comment>
<evidence type="ECO:0000259" key="2">
    <source>
        <dbReference type="PROSITE" id="PS50904"/>
    </source>
</evidence>
<dbReference type="Gene3D" id="3.40.525.10">
    <property type="entry name" value="CRAL-TRIO lipid binding domain"/>
    <property type="match status" value="1"/>
</dbReference>
<dbReference type="EMBL" id="VYZN01000012">
    <property type="protein sequence ID" value="KAE9541643.1"/>
    <property type="molecule type" value="Genomic_DNA"/>
</dbReference>
<evidence type="ECO:0000313" key="3">
    <source>
        <dbReference type="EMBL" id="KAE9541643.1"/>
    </source>
</evidence>
<dbReference type="GO" id="GO:0005758">
    <property type="term" value="C:mitochondrial intermembrane space"/>
    <property type="evidence" value="ECO:0007669"/>
    <property type="project" value="InterPro"/>
</dbReference>
<dbReference type="Pfam" id="PF04707">
    <property type="entry name" value="PRELI"/>
    <property type="match status" value="1"/>
</dbReference>
<dbReference type="PANTHER" id="PTHR11158">
    <property type="entry name" value="MSF1/PX19 RELATED"/>
    <property type="match status" value="1"/>
</dbReference>
<evidence type="ECO:0000259" key="1">
    <source>
        <dbReference type="PROSITE" id="PS50191"/>
    </source>
</evidence>
<dbReference type="Proteomes" id="UP000475862">
    <property type="component" value="Unassembled WGS sequence"/>
</dbReference>
<evidence type="ECO:0008006" key="5">
    <source>
        <dbReference type="Google" id="ProtNLM"/>
    </source>
</evidence>
<dbReference type="PROSITE" id="PS50904">
    <property type="entry name" value="PRELI_MSF1"/>
    <property type="match status" value="1"/>
</dbReference>
<reference evidence="3 4" key="1">
    <citation type="submission" date="2019-08" db="EMBL/GenBank/DDBJ databases">
        <title>The genome of the soybean aphid Biotype 1, its phylome, world population structure and adaptation to the North American continent.</title>
        <authorList>
            <person name="Giordano R."/>
            <person name="Donthu R.K."/>
            <person name="Hernandez A.G."/>
            <person name="Wright C.L."/>
            <person name="Zimin A.V."/>
        </authorList>
    </citation>
    <scope>NUCLEOTIDE SEQUENCE [LARGE SCALE GENOMIC DNA]</scope>
    <source>
        <tissue evidence="3">Whole aphids</tissue>
    </source>
</reference>
<proteinExistence type="predicted"/>
<gene>
    <name evidence="3" type="ORF">AGLY_003634</name>
</gene>
<dbReference type="PROSITE" id="PS50191">
    <property type="entry name" value="CRAL_TRIO"/>
    <property type="match status" value="1"/>
</dbReference>
<feature type="domain" description="CRAL-TRIO" evidence="1">
    <location>
        <begin position="248"/>
        <end position="357"/>
    </location>
</feature>
<protein>
    <recommendedName>
        <fullName evidence="5">PRELI/MSF1 domain-containing protein</fullName>
    </recommendedName>
</protein>
<organism evidence="3 4">
    <name type="scientific">Aphis glycines</name>
    <name type="common">Soybean aphid</name>
    <dbReference type="NCBI Taxonomy" id="307491"/>
    <lineage>
        <taxon>Eukaryota</taxon>
        <taxon>Metazoa</taxon>
        <taxon>Ecdysozoa</taxon>
        <taxon>Arthropoda</taxon>
        <taxon>Hexapoda</taxon>
        <taxon>Insecta</taxon>
        <taxon>Pterygota</taxon>
        <taxon>Neoptera</taxon>
        <taxon>Paraneoptera</taxon>
        <taxon>Hemiptera</taxon>
        <taxon>Sternorrhyncha</taxon>
        <taxon>Aphidomorpha</taxon>
        <taxon>Aphidoidea</taxon>
        <taxon>Aphididae</taxon>
        <taxon>Aphidini</taxon>
        <taxon>Aphis</taxon>
        <taxon>Aphis</taxon>
    </lineage>
</organism>
<dbReference type="OrthoDB" id="407630at2759"/>
<dbReference type="InterPro" id="IPR036865">
    <property type="entry name" value="CRAL-TRIO_dom_sf"/>
</dbReference>
<dbReference type="SUPFAM" id="SSF52087">
    <property type="entry name" value="CRAL/TRIO domain"/>
    <property type="match status" value="1"/>
</dbReference>
<accession>A0A6G0TYU2</accession>
<name>A0A6G0TYU2_APHGL</name>
<dbReference type="CDD" id="cd00170">
    <property type="entry name" value="SEC14"/>
    <property type="match status" value="1"/>
</dbReference>
<evidence type="ECO:0000313" key="4">
    <source>
        <dbReference type="Proteomes" id="UP000475862"/>
    </source>
</evidence>
<dbReference type="InterPro" id="IPR037365">
    <property type="entry name" value="Slowmo/Ups"/>
</dbReference>
<dbReference type="AlphaFoldDB" id="A0A6G0TYU2"/>
<sequence>MKIWTVQHTFNYPWETVVQAAWNKYPNPMNTAVLGIDVIDRQVINGELHSHRLVTTRWTLPNWACALMGPISTFYAIREKLTYKPHPDDPQKTLLKQTAYVTVEGLPCSGYIENILTSKISGNAAKGRQAIEWVIEKLQHKQPFNASCEHSKMQEEECAYLTNNLQSVHLTRDNPLSINLPSRRRRLIPINNKANDYDYESSSGSEFSDNTDRFLNVDLGTKSIPELTAEEELKDERNWKSCTVTGVVISTLDQLVTEDYVLVYLQGGTSKDCVPGFSWLKRCYKMIDRKLRKNLKFLYLVHPTFWLKTLVLMIKPFVSSKFGSKIHFINSLDELYDCVPVERASIPDRYQEKAQKD</sequence>
<keyword evidence="4" id="KW-1185">Reference proteome</keyword>